<dbReference type="EMBL" id="JAPDRQ010000176">
    <property type="protein sequence ID" value="KAJ9652940.1"/>
    <property type="molecule type" value="Genomic_DNA"/>
</dbReference>
<protein>
    <submittedName>
        <fullName evidence="1">Uncharacterized protein</fullName>
    </submittedName>
</protein>
<gene>
    <name evidence="1" type="ORF">H2198_007849</name>
</gene>
<dbReference type="Proteomes" id="UP001172386">
    <property type="component" value="Unassembled WGS sequence"/>
</dbReference>
<reference evidence="1" key="1">
    <citation type="submission" date="2022-10" db="EMBL/GenBank/DDBJ databases">
        <title>Culturing micro-colonial fungi from biological soil crusts in the Mojave desert and describing Neophaeococcomyces mojavensis, and introducing the new genera and species Taxawa tesnikishii.</title>
        <authorList>
            <person name="Kurbessoian T."/>
            <person name="Stajich J.E."/>
        </authorList>
    </citation>
    <scope>NUCLEOTIDE SEQUENCE</scope>
    <source>
        <strain evidence="1">JES_112</strain>
    </source>
</reference>
<keyword evidence="2" id="KW-1185">Reference proteome</keyword>
<evidence type="ECO:0000313" key="2">
    <source>
        <dbReference type="Proteomes" id="UP001172386"/>
    </source>
</evidence>
<comment type="caution">
    <text evidence="1">The sequence shown here is derived from an EMBL/GenBank/DDBJ whole genome shotgun (WGS) entry which is preliminary data.</text>
</comment>
<evidence type="ECO:0000313" key="1">
    <source>
        <dbReference type="EMBL" id="KAJ9652940.1"/>
    </source>
</evidence>
<accession>A0ACC2ZZ09</accession>
<proteinExistence type="predicted"/>
<sequence>MSTSSSLAGLKTFDGLNIEYERAYHNNPFKKSCIKTAISLLPAQSHVLDVGCGTGVPVSEMLSSAGLEVVGFDISPKMVELAASRIKGTFAVSDMLTYQPENTFAGVFMIFSHLQLHYADFHAVCWKFAKTLQPGGLFVIGQMPSDKYVPTDSPAYDEDKTYVEDYDTPFMGEPLPTFMMSSERQRSFLRSMGFEIVSETIDMFQPENEKCEPEEQQYIIAKRVDESEVQPPRPLPREVRNS</sequence>
<organism evidence="1 2">
    <name type="scientific">Neophaeococcomyces mojaviensis</name>
    <dbReference type="NCBI Taxonomy" id="3383035"/>
    <lineage>
        <taxon>Eukaryota</taxon>
        <taxon>Fungi</taxon>
        <taxon>Dikarya</taxon>
        <taxon>Ascomycota</taxon>
        <taxon>Pezizomycotina</taxon>
        <taxon>Eurotiomycetes</taxon>
        <taxon>Chaetothyriomycetidae</taxon>
        <taxon>Chaetothyriales</taxon>
        <taxon>Chaetothyriales incertae sedis</taxon>
        <taxon>Neophaeococcomyces</taxon>
    </lineage>
</organism>
<name>A0ACC2ZZ09_9EURO</name>